<gene>
    <name evidence="1" type="ORF">MKAN_14910</name>
</gene>
<evidence type="ECO:0000313" key="1">
    <source>
        <dbReference type="EMBL" id="AGZ54255.1"/>
    </source>
</evidence>
<dbReference type="Proteomes" id="UP000017786">
    <property type="component" value="Chromosome"/>
</dbReference>
<dbReference type="AlphaFoldDB" id="U5X1P0"/>
<organism evidence="1 2">
    <name type="scientific">Mycobacterium kansasii ATCC 12478</name>
    <dbReference type="NCBI Taxonomy" id="557599"/>
    <lineage>
        <taxon>Bacteria</taxon>
        <taxon>Bacillati</taxon>
        <taxon>Actinomycetota</taxon>
        <taxon>Actinomycetes</taxon>
        <taxon>Mycobacteriales</taxon>
        <taxon>Mycobacteriaceae</taxon>
        <taxon>Mycobacterium</taxon>
    </lineage>
</organism>
<reference evidence="1 2" key="1">
    <citation type="submission" date="2013-10" db="EMBL/GenBank/DDBJ databases">
        <title>Genome sequence of Mycobacterium kansasii.</title>
        <authorList>
            <consortium name="McGill University Mycobacterium genome consortium"/>
            <person name="Veyrier F.J."/>
            <person name="Behr M.A."/>
        </authorList>
    </citation>
    <scope>NUCLEOTIDE SEQUENCE [LARGE SCALE GENOMIC DNA]</scope>
    <source>
        <strain evidence="1 2">ATCC 12478</strain>
    </source>
</reference>
<dbReference type="HOGENOM" id="CLU_2771456_0_0_11"/>
<proteinExistence type="predicted"/>
<sequence>MGEIGLPALVRLFGGEAAVGAAGPLAGLGGDQAVVMQDASDGGGGRHRQAGLGQVLLQGQRPGVQAVGD</sequence>
<protein>
    <submittedName>
        <fullName evidence="1">Uncharacterized protein</fullName>
    </submittedName>
</protein>
<dbReference type="EMBL" id="CP006835">
    <property type="protein sequence ID" value="AGZ54255.1"/>
    <property type="molecule type" value="Genomic_DNA"/>
</dbReference>
<dbReference type="KEGG" id="mkn:MKAN_14910"/>
<accession>U5X1P0</accession>
<name>U5X1P0_MYCKA</name>
<evidence type="ECO:0000313" key="2">
    <source>
        <dbReference type="Proteomes" id="UP000017786"/>
    </source>
</evidence>